<sequence>MAYLNSKSMDSTQRIAIALNESEVQVEFEQGIYKGCLKFEYIYAIKIDSGNTCELHLPMKIDLNDQFNILDYKEVPDYSNARLMFGMTRLKLDDSDNKLIYEFMEKNRYSMLQLPATTLMEIERKFAAHVVANKAKELHLLG</sequence>
<evidence type="ECO:0000313" key="1">
    <source>
        <dbReference type="EMBL" id="TXX67341.1"/>
    </source>
</evidence>
<reference evidence="1 2" key="1">
    <citation type="submission" date="2019-06" db="EMBL/GenBank/DDBJ databases">
        <title>Vibrio cholerae phylogeny based on whole-genome sequencing reveals genetic diversity and population strucutre.</title>
        <authorList>
            <person name="Zhiqiu Y."/>
            <person name="Bin L."/>
            <person name="Lingyan J."/>
        </authorList>
    </citation>
    <scope>NUCLEOTIDE SEQUENCE [LARGE SCALE GENOMIC DNA]</scope>
    <source>
        <strain evidence="1 2">N2814</strain>
    </source>
</reference>
<name>A0ABD7SS25_VIBCL</name>
<evidence type="ECO:0000313" key="2">
    <source>
        <dbReference type="Proteomes" id="UP000323819"/>
    </source>
</evidence>
<dbReference type="EMBL" id="VSIJ01000005">
    <property type="protein sequence ID" value="TXX67341.1"/>
    <property type="molecule type" value="Genomic_DNA"/>
</dbReference>
<comment type="caution">
    <text evidence="1">The sequence shown here is derived from an EMBL/GenBank/DDBJ whole genome shotgun (WGS) entry which is preliminary data.</text>
</comment>
<organism evidence="1 2">
    <name type="scientific">Vibrio cholerae</name>
    <dbReference type="NCBI Taxonomy" id="666"/>
    <lineage>
        <taxon>Bacteria</taxon>
        <taxon>Pseudomonadati</taxon>
        <taxon>Pseudomonadota</taxon>
        <taxon>Gammaproteobacteria</taxon>
        <taxon>Vibrionales</taxon>
        <taxon>Vibrionaceae</taxon>
        <taxon>Vibrio</taxon>
    </lineage>
</organism>
<dbReference type="AlphaFoldDB" id="A0ABD7SS25"/>
<gene>
    <name evidence="1" type="ORF">FXF03_01840</name>
</gene>
<protein>
    <submittedName>
        <fullName evidence="1">Uncharacterized protein</fullName>
    </submittedName>
</protein>
<accession>A0ABD7SS25</accession>
<dbReference type="Proteomes" id="UP000323819">
    <property type="component" value="Unassembled WGS sequence"/>
</dbReference>
<proteinExistence type="predicted"/>
<dbReference type="RefSeq" id="WP_148521501.1">
    <property type="nucleotide sequence ID" value="NZ_JAYDBU010000005.1"/>
</dbReference>